<keyword evidence="15" id="KW-1185">Reference proteome</keyword>
<evidence type="ECO:0000313" key="14">
    <source>
        <dbReference type="EMBL" id="MFC0407845.1"/>
    </source>
</evidence>
<dbReference type="SUPFAM" id="SSF143865">
    <property type="entry name" value="CorA soluble domain-like"/>
    <property type="match status" value="1"/>
</dbReference>
<comment type="caution">
    <text evidence="13">Lacks conserved residue(s) required for the propagation of feature annotation.</text>
</comment>
<keyword evidence="11 13" id="KW-0472">Membrane</keyword>
<feature type="transmembrane region" description="Helical" evidence="13">
    <location>
        <begin position="302"/>
        <end position="322"/>
    </location>
</feature>
<dbReference type="Pfam" id="PF01544">
    <property type="entry name" value="CorA"/>
    <property type="match status" value="1"/>
</dbReference>
<comment type="caution">
    <text evidence="14">The sequence shown here is derived from an EMBL/GenBank/DDBJ whole genome shotgun (WGS) entry which is preliminary data.</text>
</comment>
<keyword evidence="8 13" id="KW-0460">Magnesium</keyword>
<evidence type="ECO:0000256" key="1">
    <source>
        <dbReference type="ARBA" id="ARBA00004429"/>
    </source>
</evidence>
<dbReference type="EMBL" id="JBHLUN010000005">
    <property type="protein sequence ID" value="MFC0407845.1"/>
    <property type="molecule type" value="Genomic_DNA"/>
</dbReference>
<evidence type="ECO:0000256" key="9">
    <source>
        <dbReference type="ARBA" id="ARBA00022989"/>
    </source>
</evidence>
<dbReference type="SUPFAM" id="SSF144083">
    <property type="entry name" value="Magnesium transport protein CorA, transmembrane region"/>
    <property type="match status" value="1"/>
</dbReference>
<name>A0ABV6JR75_9PROT</name>
<comment type="catalytic activity">
    <reaction evidence="12">
        <text>Mg(2+)(in) = Mg(2+)(out)</text>
        <dbReference type="Rhea" id="RHEA:29827"/>
        <dbReference type="ChEBI" id="CHEBI:18420"/>
    </reaction>
</comment>
<keyword evidence="10 13" id="KW-0406">Ion transport</keyword>
<dbReference type="Gene3D" id="1.20.58.340">
    <property type="entry name" value="Magnesium transport protein CorA, transmembrane region"/>
    <property type="match status" value="1"/>
</dbReference>
<dbReference type="PANTHER" id="PTHR47685:SF1">
    <property type="entry name" value="MAGNESIUM TRANSPORT PROTEIN CORA"/>
    <property type="match status" value="1"/>
</dbReference>
<evidence type="ECO:0000256" key="7">
    <source>
        <dbReference type="ARBA" id="ARBA00022692"/>
    </source>
</evidence>
<dbReference type="InterPro" id="IPR045863">
    <property type="entry name" value="CorA_TM1_TM2"/>
</dbReference>
<keyword evidence="5 13" id="KW-1003">Cell membrane</keyword>
<dbReference type="Proteomes" id="UP001589865">
    <property type="component" value="Unassembled WGS sequence"/>
</dbReference>
<keyword evidence="4 13" id="KW-0813">Transport</keyword>
<dbReference type="CDD" id="cd12837">
    <property type="entry name" value="EcCorA-like_u1"/>
    <property type="match status" value="1"/>
</dbReference>
<comment type="function">
    <text evidence="13">Mediates influx of magnesium ions.</text>
</comment>
<evidence type="ECO:0000256" key="8">
    <source>
        <dbReference type="ARBA" id="ARBA00022842"/>
    </source>
</evidence>
<evidence type="ECO:0000256" key="13">
    <source>
        <dbReference type="RuleBase" id="RU362010"/>
    </source>
</evidence>
<dbReference type="InterPro" id="IPR050829">
    <property type="entry name" value="CorA_MIT"/>
</dbReference>
<keyword evidence="6" id="KW-0997">Cell inner membrane</keyword>
<evidence type="ECO:0000256" key="12">
    <source>
        <dbReference type="ARBA" id="ARBA00034269"/>
    </source>
</evidence>
<evidence type="ECO:0000313" key="15">
    <source>
        <dbReference type="Proteomes" id="UP001589865"/>
    </source>
</evidence>
<keyword evidence="9 13" id="KW-1133">Transmembrane helix</keyword>
<comment type="subcellular location">
    <subcellularLocation>
        <location evidence="1">Cell inner membrane</location>
        <topology evidence="1">Multi-pass membrane protein</topology>
    </subcellularLocation>
    <subcellularLocation>
        <location evidence="13">Membrane</location>
        <topology evidence="13">Multi-pass membrane protein</topology>
    </subcellularLocation>
</comment>
<dbReference type="RefSeq" id="WP_377043572.1">
    <property type="nucleotide sequence ID" value="NZ_JBHLUN010000005.1"/>
</dbReference>
<accession>A0ABV6JR75</accession>
<protein>
    <recommendedName>
        <fullName evidence="3 13">Magnesium transport protein CorA</fullName>
    </recommendedName>
</protein>
<evidence type="ECO:0000256" key="11">
    <source>
        <dbReference type="ARBA" id="ARBA00023136"/>
    </source>
</evidence>
<proteinExistence type="inferred from homology"/>
<dbReference type="PANTHER" id="PTHR47685">
    <property type="entry name" value="MAGNESIUM TRANSPORT PROTEIN CORA"/>
    <property type="match status" value="1"/>
</dbReference>
<comment type="similarity">
    <text evidence="2 13">Belongs to the CorA metal ion transporter (MIT) (TC 1.A.35) family.</text>
</comment>
<evidence type="ECO:0000256" key="5">
    <source>
        <dbReference type="ARBA" id="ARBA00022475"/>
    </source>
</evidence>
<evidence type="ECO:0000256" key="10">
    <source>
        <dbReference type="ARBA" id="ARBA00023065"/>
    </source>
</evidence>
<sequence>MLTTYTVVEGRLAVRNGVQEHEALRAAVWLDLLNPTAEEERAVQDALRLEVPTREEMQEIESSSRLYREEDALFLTANFLYGVEEGEFGSTPITFVLSQHNLVTVRYATPRAFLGFITRCQKHPPTLLRSADHVMLGLFEMVVDRLADILERVGGDMDSASRTAFRSAKGQARADRRDADLRTALLALGQVGEVTSRASETLLGLSRILTFLGTEKDALIRKENAVAIKTLVRDLRSLVDHANFLSNKANFLLDAILGIIGIDQNGIIKTFTVASVAMMPPTLIASIYGMNFKFMPELDWHFGYPLAILVMIVSAILPVFYFKRKGWL</sequence>
<evidence type="ECO:0000256" key="6">
    <source>
        <dbReference type="ARBA" id="ARBA00022519"/>
    </source>
</evidence>
<organism evidence="14 15">
    <name type="scientific">Roseomonas elaeocarpi</name>
    <dbReference type="NCBI Taxonomy" id="907779"/>
    <lineage>
        <taxon>Bacteria</taxon>
        <taxon>Pseudomonadati</taxon>
        <taxon>Pseudomonadota</taxon>
        <taxon>Alphaproteobacteria</taxon>
        <taxon>Acetobacterales</taxon>
        <taxon>Roseomonadaceae</taxon>
        <taxon>Roseomonas</taxon>
    </lineage>
</organism>
<keyword evidence="7 13" id="KW-0812">Transmembrane</keyword>
<dbReference type="InterPro" id="IPR004488">
    <property type="entry name" value="Mg/Co-transport_prot_CorA"/>
</dbReference>
<gene>
    <name evidence="13 14" type="primary">corA</name>
    <name evidence="14" type="ORF">ACFFGY_06260</name>
</gene>
<reference evidence="14 15" key="1">
    <citation type="submission" date="2024-09" db="EMBL/GenBank/DDBJ databases">
        <authorList>
            <person name="Sun Q."/>
            <person name="Mori K."/>
        </authorList>
    </citation>
    <scope>NUCLEOTIDE SEQUENCE [LARGE SCALE GENOMIC DNA]</scope>
    <source>
        <strain evidence="14 15">TBRC 5777</strain>
    </source>
</reference>
<dbReference type="Gene3D" id="3.30.460.20">
    <property type="entry name" value="CorA soluble domain-like"/>
    <property type="match status" value="1"/>
</dbReference>
<dbReference type="InterPro" id="IPR045861">
    <property type="entry name" value="CorA_cytoplasmic_dom"/>
</dbReference>
<evidence type="ECO:0000256" key="2">
    <source>
        <dbReference type="ARBA" id="ARBA00009765"/>
    </source>
</evidence>
<evidence type="ECO:0000256" key="3">
    <source>
        <dbReference type="ARBA" id="ARBA00019439"/>
    </source>
</evidence>
<dbReference type="InterPro" id="IPR002523">
    <property type="entry name" value="MgTranspt_CorA/ZnTranspt_ZntB"/>
</dbReference>
<evidence type="ECO:0000256" key="4">
    <source>
        <dbReference type="ARBA" id="ARBA00022448"/>
    </source>
</evidence>
<dbReference type="NCBIfam" id="TIGR00383">
    <property type="entry name" value="corA"/>
    <property type="match status" value="1"/>
</dbReference>